<reference evidence="1 2" key="1">
    <citation type="submission" date="2024-06" db="EMBL/GenBank/DDBJ databases">
        <title>The Natural Products Discovery Center: Release of the First 8490 Sequenced Strains for Exploring Actinobacteria Biosynthetic Diversity.</title>
        <authorList>
            <person name="Kalkreuter E."/>
            <person name="Kautsar S.A."/>
            <person name="Yang D."/>
            <person name="Bader C.D."/>
            <person name="Teijaro C.N."/>
            <person name="Fluegel L."/>
            <person name="Davis C.M."/>
            <person name="Simpson J.R."/>
            <person name="Lauterbach L."/>
            <person name="Steele A.D."/>
            <person name="Gui C."/>
            <person name="Meng S."/>
            <person name="Li G."/>
            <person name="Viehrig K."/>
            <person name="Ye F."/>
            <person name="Su P."/>
            <person name="Kiefer A.F."/>
            <person name="Nichols A."/>
            <person name="Cepeda A.J."/>
            <person name="Yan W."/>
            <person name="Fan B."/>
            <person name="Jiang Y."/>
            <person name="Adhikari A."/>
            <person name="Zheng C.-J."/>
            <person name="Schuster L."/>
            <person name="Cowan T.M."/>
            <person name="Smanski M.J."/>
            <person name="Chevrette M.G."/>
            <person name="De Carvalho L.P.S."/>
            <person name="Shen B."/>
        </authorList>
    </citation>
    <scope>NUCLEOTIDE SEQUENCE [LARGE SCALE GENOMIC DNA]</scope>
    <source>
        <strain evidence="1 2">NPDC019708</strain>
    </source>
</reference>
<protein>
    <submittedName>
        <fullName evidence="1">Uncharacterized protein</fullName>
    </submittedName>
</protein>
<proteinExistence type="predicted"/>
<keyword evidence="2" id="KW-1185">Reference proteome</keyword>
<name>A0ABV2WXS7_9NOCA</name>
<evidence type="ECO:0000313" key="2">
    <source>
        <dbReference type="Proteomes" id="UP001550628"/>
    </source>
</evidence>
<sequence length="115" mass="12640">MDAVQVQKKLELSPDEDFILTVWQYRMMQRAIAALKAKHGAAARIGRTVTYPCSSPLGGNEGSRSRLLRSADSRTSCRKTALTSISVVFSADATETPTHSPGYFAAWDGFRMVSR</sequence>
<gene>
    <name evidence="1" type="ORF">ABZ510_27830</name>
</gene>
<evidence type="ECO:0000313" key="1">
    <source>
        <dbReference type="EMBL" id="MEU1955653.1"/>
    </source>
</evidence>
<dbReference type="RefSeq" id="WP_356959665.1">
    <property type="nucleotide sequence ID" value="NZ_JBEYBD010000033.1"/>
</dbReference>
<dbReference type="Proteomes" id="UP001550628">
    <property type="component" value="Unassembled WGS sequence"/>
</dbReference>
<dbReference type="EMBL" id="JBEYBF010000026">
    <property type="protein sequence ID" value="MEU1955653.1"/>
    <property type="molecule type" value="Genomic_DNA"/>
</dbReference>
<organism evidence="1 2">
    <name type="scientific">Nocardia rhamnosiphila</name>
    <dbReference type="NCBI Taxonomy" id="426716"/>
    <lineage>
        <taxon>Bacteria</taxon>
        <taxon>Bacillati</taxon>
        <taxon>Actinomycetota</taxon>
        <taxon>Actinomycetes</taxon>
        <taxon>Mycobacteriales</taxon>
        <taxon>Nocardiaceae</taxon>
        <taxon>Nocardia</taxon>
    </lineage>
</organism>
<accession>A0ABV2WXS7</accession>
<comment type="caution">
    <text evidence="1">The sequence shown here is derived from an EMBL/GenBank/DDBJ whole genome shotgun (WGS) entry which is preliminary data.</text>
</comment>